<evidence type="ECO:0000313" key="2">
    <source>
        <dbReference type="Proteomes" id="UP000032309"/>
    </source>
</evidence>
<keyword evidence="2" id="KW-1185">Reference proteome</keyword>
<sequence length="57" mass="6224">MKNPRKTAHSPGRGDLFVVIEIKFDIVKSSVGAACTMPNPNELEKYFLTGDAEISLS</sequence>
<dbReference type="Proteomes" id="UP000032309">
    <property type="component" value="Unassembled WGS sequence"/>
</dbReference>
<dbReference type="EMBL" id="BAFN01000001">
    <property type="protein sequence ID" value="GAN34400.1"/>
    <property type="molecule type" value="Genomic_DNA"/>
</dbReference>
<name>A0ABQ0K012_9BACT</name>
<proteinExistence type="predicted"/>
<organism evidence="1 2">
    <name type="scientific">Candidatus Brocadia sinica JPN1</name>
    <dbReference type="NCBI Taxonomy" id="1197129"/>
    <lineage>
        <taxon>Bacteria</taxon>
        <taxon>Pseudomonadati</taxon>
        <taxon>Planctomycetota</taxon>
        <taxon>Candidatus Brocadiia</taxon>
        <taxon>Candidatus Brocadiales</taxon>
        <taxon>Candidatus Brocadiaceae</taxon>
        <taxon>Candidatus Brocadia</taxon>
    </lineage>
</organism>
<evidence type="ECO:0000313" key="1">
    <source>
        <dbReference type="EMBL" id="GAN34400.1"/>
    </source>
</evidence>
<reference evidence="2" key="1">
    <citation type="journal article" date="2015" name="Genome Announc.">
        <title>Draft Genome Sequence of an Anaerobic Ammonium-Oxidizing Bacterium, "Candidatus Brocadia sinica".</title>
        <authorList>
            <person name="Oshiki M."/>
            <person name="Shinyako-Hata K."/>
            <person name="Satoh H."/>
            <person name="Okabe S."/>
        </authorList>
    </citation>
    <scope>NUCLEOTIDE SEQUENCE [LARGE SCALE GENOMIC DNA]</scope>
    <source>
        <strain evidence="2">JPN1</strain>
    </source>
</reference>
<comment type="caution">
    <text evidence="1">The sequence shown here is derived from an EMBL/GenBank/DDBJ whole genome shotgun (WGS) entry which is preliminary data.</text>
</comment>
<accession>A0ABQ0K012</accession>
<protein>
    <submittedName>
        <fullName evidence="1">Uncharacterized protein</fullName>
    </submittedName>
</protein>
<gene>
    <name evidence="1" type="ORF">BROSI_A2936</name>
</gene>